<proteinExistence type="inferred from homology"/>
<dbReference type="EMBL" id="JBAWTH010000302">
    <property type="protein sequence ID" value="KAL2272131.1"/>
    <property type="molecule type" value="Genomic_DNA"/>
</dbReference>
<keyword evidence="2" id="KW-0479">Metal-binding</keyword>
<dbReference type="InterPro" id="IPR050364">
    <property type="entry name" value="Cytochrome_P450_fung"/>
</dbReference>
<dbReference type="PRINTS" id="PR00463">
    <property type="entry name" value="EP450I"/>
</dbReference>
<name>A0ABR4DPD0_9PEZI</name>
<evidence type="ECO:0000256" key="4">
    <source>
        <dbReference type="ARBA" id="ARBA00023004"/>
    </source>
</evidence>
<dbReference type="CDD" id="cd11065">
    <property type="entry name" value="CYP64-like"/>
    <property type="match status" value="1"/>
</dbReference>
<evidence type="ECO:0000256" key="6">
    <source>
        <dbReference type="SAM" id="Phobius"/>
    </source>
</evidence>
<dbReference type="InterPro" id="IPR036396">
    <property type="entry name" value="Cyt_P450_sf"/>
</dbReference>
<dbReference type="PANTHER" id="PTHR46300">
    <property type="entry name" value="P450, PUTATIVE (EUROFUNG)-RELATED-RELATED"/>
    <property type="match status" value="1"/>
</dbReference>
<dbReference type="Proteomes" id="UP001600888">
    <property type="component" value="Unassembled WGS sequence"/>
</dbReference>
<feature type="transmembrane region" description="Helical" evidence="6">
    <location>
        <begin position="6"/>
        <end position="23"/>
    </location>
</feature>
<gene>
    <name evidence="7" type="ORF">FJTKL_08086</name>
</gene>
<comment type="caution">
    <text evidence="7">The sequence shown here is derived from an EMBL/GenBank/DDBJ whole genome shotgun (WGS) entry which is preliminary data.</text>
</comment>
<evidence type="ECO:0000313" key="7">
    <source>
        <dbReference type="EMBL" id="KAL2272133.1"/>
    </source>
</evidence>
<evidence type="ECO:0000256" key="3">
    <source>
        <dbReference type="ARBA" id="ARBA00023002"/>
    </source>
</evidence>
<organism evidence="7 8">
    <name type="scientific">Diaporthe vaccinii</name>
    <dbReference type="NCBI Taxonomy" id="105482"/>
    <lineage>
        <taxon>Eukaryota</taxon>
        <taxon>Fungi</taxon>
        <taxon>Dikarya</taxon>
        <taxon>Ascomycota</taxon>
        <taxon>Pezizomycotina</taxon>
        <taxon>Sordariomycetes</taxon>
        <taxon>Sordariomycetidae</taxon>
        <taxon>Diaporthales</taxon>
        <taxon>Diaporthaceae</taxon>
        <taxon>Diaporthe</taxon>
        <taxon>Diaporthe eres species complex</taxon>
    </lineage>
</organism>
<accession>A0ABR4DPD0</accession>
<reference evidence="7 8" key="1">
    <citation type="submission" date="2024-03" db="EMBL/GenBank/DDBJ databases">
        <title>A high-quality draft genome sequence of Diaporthe vaccinii, a causative agent of upright dieback and viscid rot disease in cranberry plants.</title>
        <authorList>
            <person name="Sarrasin M."/>
            <person name="Lang B.F."/>
            <person name="Burger G."/>
        </authorList>
    </citation>
    <scope>NUCLEOTIDE SEQUENCE [LARGE SCALE GENOMIC DNA]</scope>
    <source>
        <strain evidence="7 8">IS7</strain>
    </source>
</reference>
<keyword evidence="5" id="KW-0503">Monooxygenase</keyword>
<comment type="similarity">
    <text evidence="1">Belongs to the cytochrome P450 family.</text>
</comment>
<evidence type="ECO:0000256" key="5">
    <source>
        <dbReference type="ARBA" id="ARBA00023033"/>
    </source>
</evidence>
<evidence type="ECO:0000256" key="2">
    <source>
        <dbReference type="ARBA" id="ARBA00022723"/>
    </source>
</evidence>
<dbReference type="InterPro" id="IPR001128">
    <property type="entry name" value="Cyt_P450"/>
</dbReference>
<keyword evidence="8" id="KW-1185">Reference proteome</keyword>
<dbReference type="PANTHER" id="PTHR46300:SF2">
    <property type="entry name" value="CYTOCHROME P450 MONOOXYGENASE ALNH-RELATED"/>
    <property type="match status" value="1"/>
</dbReference>
<dbReference type="EMBL" id="JBAWTH010000302">
    <property type="protein sequence ID" value="KAL2272133.1"/>
    <property type="molecule type" value="Genomic_DNA"/>
</dbReference>
<sequence>MAYATFIPLIIIAIIIFQLRNVGRRPKDYPPGPPTMPIIGNIHQVPQKHPHVQFKKWAEEYGPVYSLILGTNVMIVLSSDKAIKDLLDKRSNIYSSRTELYLGNLVSGYLRVLLMQYGETWRMIRKIMHSVLHINASKGYVPYQDLESKQMLCGILDEPQFFADHIRRFTNSLTTQMVFGFRTIDIHDENLKRLYDCVEQWSEVMGSSAAAFLDVFPLLRKLPDFMLPMRRYAKELHRKEKALYVGHWMDTKQKIHQGTAMPCFSVGVAEGQKTYGFSDDLAGYIVGSLHEAGSDTTASTLNGFVQAMVLYPSVQKQAQVELDNLCGTERLPTIDDWDSLPYIRACVKEALRWMPTAILGMPHSVIQDDEYMGYKIPKGAGVMCKFLP</sequence>
<keyword evidence="3" id="KW-0560">Oxidoreductase</keyword>
<keyword evidence="4" id="KW-0408">Iron</keyword>
<keyword evidence="6" id="KW-1133">Transmembrane helix</keyword>
<evidence type="ECO:0008006" key="9">
    <source>
        <dbReference type="Google" id="ProtNLM"/>
    </source>
</evidence>
<keyword evidence="6" id="KW-0472">Membrane</keyword>
<keyword evidence="6" id="KW-0812">Transmembrane</keyword>
<evidence type="ECO:0000256" key="1">
    <source>
        <dbReference type="ARBA" id="ARBA00010617"/>
    </source>
</evidence>
<dbReference type="SUPFAM" id="SSF48264">
    <property type="entry name" value="Cytochrome P450"/>
    <property type="match status" value="1"/>
</dbReference>
<dbReference type="Gene3D" id="1.10.630.10">
    <property type="entry name" value="Cytochrome P450"/>
    <property type="match status" value="1"/>
</dbReference>
<evidence type="ECO:0000313" key="8">
    <source>
        <dbReference type="Proteomes" id="UP001600888"/>
    </source>
</evidence>
<dbReference type="InterPro" id="IPR002401">
    <property type="entry name" value="Cyt_P450_E_grp-I"/>
</dbReference>
<protein>
    <recommendedName>
        <fullName evidence="9">Cytochrome P450</fullName>
    </recommendedName>
</protein>
<dbReference type="Pfam" id="PF00067">
    <property type="entry name" value="p450"/>
    <property type="match status" value="1"/>
</dbReference>